<organism evidence="2 3">
    <name type="scientific">Daucus carota subsp. sativus</name>
    <name type="common">Carrot</name>
    <dbReference type="NCBI Taxonomy" id="79200"/>
    <lineage>
        <taxon>Eukaryota</taxon>
        <taxon>Viridiplantae</taxon>
        <taxon>Streptophyta</taxon>
        <taxon>Embryophyta</taxon>
        <taxon>Tracheophyta</taxon>
        <taxon>Spermatophyta</taxon>
        <taxon>Magnoliopsida</taxon>
        <taxon>eudicotyledons</taxon>
        <taxon>Gunneridae</taxon>
        <taxon>Pentapetalae</taxon>
        <taxon>asterids</taxon>
        <taxon>campanulids</taxon>
        <taxon>Apiales</taxon>
        <taxon>Apiaceae</taxon>
        <taxon>Apioideae</taxon>
        <taxon>Scandiceae</taxon>
        <taxon>Daucinae</taxon>
        <taxon>Daucus</taxon>
        <taxon>Daucus sect. Daucus</taxon>
    </lineage>
</organism>
<accession>A0AAF0W9U9</accession>
<feature type="compositionally biased region" description="Polar residues" evidence="1">
    <location>
        <begin position="83"/>
        <end position="99"/>
    </location>
</feature>
<dbReference type="PANTHER" id="PTHR37256">
    <property type="entry name" value="E1A-BINDING PROTEIN P400-LIKE"/>
    <property type="match status" value="1"/>
</dbReference>
<feature type="compositionally biased region" description="Basic residues" evidence="1">
    <location>
        <begin position="105"/>
        <end position="114"/>
    </location>
</feature>
<dbReference type="AlphaFoldDB" id="A0AAF0W9U9"/>
<name>A0AAF0W9U9_DAUCS</name>
<feature type="region of interest" description="Disordered" evidence="1">
    <location>
        <begin position="1"/>
        <end position="49"/>
    </location>
</feature>
<feature type="compositionally biased region" description="Basic and acidic residues" evidence="1">
    <location>
        <begin position="1"/>
        <end position="30"/>
    </location>
</feature>
<reference evidence="2" key="2">
    <citation type="submission" date="2022-03" db="EMBL/GenBank/DDBJ databases">
        <title>Draft title - Genomic analysis of global carrot germplasm unveils the trajectory of domestication and the origin of high carotenoid orange carrot.</title>
        <authorList>
            <person name="Iorizzo M."/>
            <person name="Ellison S."/>
            <person name="Senalik D."/>
            <person name="Macko-Podgorni A."/>
            <person name="Grzebelus D."/>
            <person name="Bostan H."/>
            <person name="Rolling W."/>
            <person name="Curaba J."/>
            <person name="Simon P."/>
        </authorList>
    </citation>
    <scope>NUCLEOTIDE SEQUENCE</scope>
    <source>
        <tissue evidence="2">Leaf</tissue>
    </source>
</reference>
<protein>
    <submittedName>
        <fullName evidence="2">Uncharacterized protein</fullName>
    </submittedName>
</protein>
<dbReference type="PANTHER" id="PTHR37256:SF1">
    <property type="entry name" value="MYB-LIKE PROTEIN A"/>
    <property type="match status" value="1"/>
</dbReference>
<gene>
    <name evidence="2" type="ORF">DCAR_0104711</name>
</gene>
<dbReference type="Proteomes" id="UP000077755">
    <property type="component" value="Chromosome 1"/>
</dbReference>
<evidence type="ECO:0000256" key="1">
    <source>
        <dbReference type="SAM" id="MobiDB-lite"/>
    </source>
</evidence>
<feature type="region of interest" description="Disordered" evidence="1">
    <location>
        <begin position="83"/>
        <end position="123"/>
    </location>
</feature>
<sequence length="341" mass="38634">MNQKEHLGPSRIFDKPHESSTNHQTLEESQKAQPPKPSRRRRQTRGRLLPYEDLRDMAVAKREIVTALRLHRASMEQNIYNHPQQPHQMYSGSSSQATPQAEHKIKSKLRRKSRKYDCNATSNLPDNLDTVSYQSFPYQPHTSQSWPLCASAPPPILATLNLSLPNQTLGLKLNLQDLDDLDITLLPNNHTPARCYTSTSPSTSNSPLLSVAREETLYAGLSQAPSAANPDVEEDLGLHHAVDDEEMAEIRSVGEQHQIAWDDAMNVVTSTGWFNFLNTMEDDTNRFDMEFSPWSNTNDNCFQQLDEHHSGNHSQDHTLPQMDIGEIEEMINEAMDGEWLG</sequence>
<proteinExistence type="predicted"/>
<reference evidence="2" key="1">
    <citation type="journal article" date="2016" name="Nat. Genet.">
        <title>A high-quality carrot genome assembly provides new insights into carotenoid accumulation and asterid genome evolution.</title>
        <authorList>
            <person name="Iorizzo M."/>
            <person name="Ellison S."/>
            <person name="Senalik D."/>
            <person name="Zeng P."/>
            <person name="Satapoomin P."/>
            <person name="Huang J."/>
            <person name="Bowman M."/>
            <person name="Iovene M."/>
            <person name="Sanseverino W."/>
            <person name="Cavagnaro P."/>
            <person name="Yildiz M."/>
            <person name="Macko-Podgorni A."/>
            <person name="Moranska E."/>
            <person name="Grzebelus E."/>
            <person name="Grzebelus D."/>
            <person name="Ashrafi H."/>
            <person name="Zheng Z."/>
            <person name="Cheng S."/>
            <person name="Spooner D."/>
            <person name="Van Deynze A."/>
            <person name="Simon P."/>
        </authorList>
    </citation>
    <scope>NUCLEOTIDE SEQUENCE</scope>
    <source>
        <tissue evidence="2">Leaf</tissue>
    </source>
</reference>
<evidence type="ECO:0000313" key="3">
    <source>
        <dbReference type="Proteomes" id="UP000077755"/>
    </source>
</evidence>
<evidence type="ECO:0000313" key="2">
    <source>
        <dbReference type="EMBL" id="WOG85521.1"/>
    </source>
</evidence>
<keyword evidence="3" id="KW-1185">Reference proteome</keyword>
<dbReference type="EMBL" id="CP093343">
    <property type="protein sequence ID" value="WOG85521.1"/>
    <property type="molecule type" value="Genomic_DNA"/>
</dbReference>